<dbReference type="AlphaFoldDB" id="A0A8H4A0F5"/>
<proteinExistence type="predicted"/>
<evidence type="ECO:0000313" key="1">
    <source>
        <dbReference type="EMBL" id="KAF0384648.1"/>
    </source>
</evidence>
<accession>A0A8H4A0F5</accession>
<dbReference type="Proteomes" id="UP000439903">
    <property type="component" value="Unassembled WGS sequence"/>
</dbReference>
<evidence type="ECO:0000313" key="2">
    <source>
        <dbReference type="Proteomes" id="UP000439903"/>
    </source>
</evidence>
<protein>
    <submittedName>
        <fullName evidence="1">Uncharacterized protein</fullName>
    </submittedName>
</protein>
<dbReference type="EMBL" id="WTPW01002371">
    <property type="protein sequence ID" value="KAF0384648.1"/>
    <property type="molecule type" value="Genomic_DNA"/>
</dbReference>
<reference evidence="1 2" key="1">
    <citation type="journal article" date="2019" name="Environ. Microbiol.">
        <title>At the nexus of three kingdoms: the genome of the mycorrhizal fungus Gigaspora margarita provides insights into plant, endobacterial and fungal interactions.</title>
        <authorList>
            <person name="Venice F."/>
            <person name="Ghignone S."/>
            <person name="Salvioli di Fossalunga A."/>
            <person name="Amselem J."/>
            <person name="Novero M."/>
            <person name="Xianan X."/>
            <person name="Sedzielewska Toro K."/>
            <person name="Morin E."/>
            <person name="Lipzen A."/>
            <person name="Grigoriev I.V."/>
            <person name="Henrissat B."/>
            <person name="Martin F.M."/>
            <person name="Bonfante P."/>
        </authorList>
    </citation>
    <scope>NUCLEOTIDE SEQUENCE [LARGE SCALE GENOMIC DNA]</scope>
    <source>
        <strain evidence="1 2">BEG34</strain>
    </source>
</reference>
<organism evidence="1 2">
    <name type="scientific">Gigaspora margarita</name>
    <dbReference type="NCBI Taxonomy" id="4874"/>
    <lineage>
        <taxon>Eukaryota</taxon>
        <taxon>Fungi</taxon>
        <taxon>Fungi incertae sedis</taxon>
        <taxon>Mucoromycota</taxon>
        <taxon>Glomeromycotina</taxon>
        <taxon>Glomeromycetes</taxon>
        <taxon>Diversisporales</taxon>
        <taxon>Gigasporaceae</taxon>
        <taxon>Gigaspora</taxon>
    </lineage>
</organism>
<comment type="caution">
    <text evidence="1">The sequence shown here is derived from an EMBL/GenBank/DDBJ whole genome shotgun (WGS) entry which is preliminary data.</text>
</comment>
<gene>
    <name evidence="1" type="ORF">F8M41_011584</name>
</gene>
<name>A0A8H4A0F5_GIGMA</name>
<keyword evidence="2" id="KW-1185">Reference proteome</keyword>
<sequence>MNFKRRACGYGSGSETEKKIEEAKQLAKVGPAFHLLLICHQSLTEECTHGLEMSGKAKASEKICFELCASYRYWDVRSYLWIYERKGLMMINIVLNILFNQYAIRKSICSY</sequence>